<dbReference type="Proteomes" id="UP000005801">
    <property type="component" value="Unassembled WGS sequence"/>
</dbReference>
<evidence type="ECO:0000256" key="2">
    <source>
        <dbReference type="ARBA" id="ARBA00022475"/>
    </source>
</evidence>
<accession>A6G5E1</accession>
<keyword evidence="7 9" id="KW-0472">Membrane</keyword>
<dbReference type="AlphaFoldDB" id="A6G5E1"/>
<evidence type="ECO:0000313" key="11">
    <source>
        <dbReference type="EMBL" id="EDM78884.1"/>
    </source>
</evidence>
<evidence type="ECO:0000259" key="10">
    <source>
        <dbReference type="Pfam" id="PF02366"/>
    </source>
</evidence>
<dbReference type="PANTHER" id="PTHR33908">
    <property type="entry name" value="MANNOSYLTRANSFERASE YKCB-RELATED"/>
    <property type="match status" value="1"/>
</dbReference>
<dbReference type="InterPro" id="IPR050297">
    <property type="entry name" value="LipidA_mod_glycosyltrf_83"/>
</dbReference>
<feature type="transmembrane region" description="Helical" evidence="9">
    <location>
        <begin position="12"/>
        <end position="32"/>
    </location>
</feature>
<dbReference type="GO" id="GO:0016763">
    <property type="term" value="F:pentosyltransferase activity"/>
    <property type="evidence" value="ECO:0007669"/>
    <property type="project" value="TreeGrafter"/>
</dbReference>
<keyword evidence="5 9" id="KW-0812">Transmembrane</keyword>
<evidence type="ECO:0000256" key="8">
    <source>
        <dbReference type="SAM" id="MobiDB-lite"/>
    </source>
</evidence>
<feature type="region of interest" description="Disordered" evidence="8">
    <location>
        <begin position="558"/>
        <end position="629"/>
    </location>
</feature>
<evidence type="ECO:0000256" key="1">
    <source>
        <dbReference type="ARBA" id="ARBA00004651"/>
    </source>
</evidence>
<dbReference type="GO" id="GO:0009103">
    <property type="term" value="P:lipopolysaccharide biosynthetic process"/>
    <property type="evidence" value="ECO:0007669"/>
    <property type="project" value="UniProtKB-ARBA"/>
</dbReference>
<protein>
    <recommendedName>
        <fullName evidence="10">ArnT-like N-terminal domain-containing protein</fullName>
    </recommendedName>
</protein>
<feature type="transmembrane region" description="Helical" evidence="9">
    <location>
        <begin position="133"/>
        <end position="149"/>
    </location>
</feature>
<sequence>MSEGAAQQGRRRLGPWVLALALLTLMGALRVWQLDLDPPEVVVPGYRGQAHFRDEPAKAHEARNQAKFGSWRLSEADEYGFWRIQSPAWVYGECLWFRVFGVGVLQARAFVVVHALVTLALLFWLALIRRGPVAAIAATGLLGLNWAYLVYSRLALMEGALLAWLLVASVALSQMERRPERAPAWSALAVLGLLVACLVKQTGLLLVPAFCVALPWLGWRAARATSREVDPSWTELLRRPQLWSALLGVLVTGVVLAVFLLNPEYQERLAFNAEHFTGAQKKSVTVLGRASKLLARGLFSNRIRLMFMVFAPVMLWLATLEIARVGGGVVQRWRARRRERKGKAVAPTPVDEAGLRGSIDAMDLWMLAWLGLGLAANLASPHRAIRFQLVMLPPAAYLAAGMVARAWAHEWPRVWLGHGVRAGLVVLGLLGAGTTGARYGLWLSEGESSAADMGGELEALIGDRHAVVVGEFAAQAVFETDYWHFYVRPRQFNTSPEVIHALGITHLVLEERDFVERQLKKSTPELLTGRRRLGSIHFRGRDLEVWELLTEAEREQRALDQERERQEAADERRRDAEQARRKRAMQRREAAQKADGKLDGKADGRSAQPGKLGPLNPRAKPRSSAEPIQ</sequence>
<dbReference type="Pfam" id="PF02366">
    <property type="entry name" value="PMT"/>
    <property type="match status" value="1"/>
</dbReference>
<keyword evidence="6 9" id="KW-1133">Transmembrane helix</keyword>
<dbReference type="InterPro" id="IPR003342">
    <property type="entry name" value="ArnT-like_N"/>
</dbReference>
<dbReference type="PANTHER" id="PTHR33908:SF11">
    <property type="entry name" value="MEMBRANE PROTEIN"/>
    <property type="match status" value="1"/>
</dbReference>
<dbReference type="GO" id="GO:0006493">
    <property type="term" value="P:protein O-linked glycosylation"/>
    <property type="evidence" value="ECO:0007669"/>
    <property type="project" value="InterPro"/>
</dbReference>
<evidence type="ECO:0000256" key="5">
    <source>
        <dbReference type="ARBA" id="ARBA00022692"/>
    </source>
</evidence>
<comment type="caution">
    <text evidence="11">The sequence shown here is derived from an EMBL/GenBank/DDBJ whole genome shotgun (WGS) entry which is preliminary data.</text>
</comment>
<evidence type="ECO:0000256" key="6">
    <source>
        <dbReference type="ARBA" id="ARBA00022989"/>
    </source>
</evidence>
<feature type="domain" description="ArnT-like N-terminal" evidence="10">
    <location>
        <begin position="100"/>
        <end position="229"/>
    </location>
</feature>
<evidence type="ECO:0000256" key="3">
    <source>
        <dbReference type="ARBA" id="ARBA00022676"/>
    </source>
</evidence>
<gene>
    <name evidence="11" type="ORF">PPSIR1_03408</name>
</gene>
<feature type="transmembrane region" description="Helical" evidence="9">
    <location>
        <begin position="305"/>
        <end position="323"/>
    </location>
</feature>
<evidence type="ECO:0000256" key="7">
    <source>
        <dbReference type="ARBA" id="ARBA00023136"/>
    </source>
</evidence>
<feature type="transmembrane region" description="Helical" evidence="9">
    <location>
        <begin position="155"/>
        <end position="172"/>
    </location>
</feature>
<feature type="transmembrane region" description="Helical" evidence="9">
    <location>
        <begin position="184"/>
        <end position="217"/>
    </location>
</feature>
<keyword evidence="2" id="KW-1003">Cell membrane</keyword>
<evidence type="ECO:0000256" key="9">
    <source>
        <dbReference type="SAM" id="Phobius"/>
    </source>
</evidence>
<dbReference type="eggNOG" id="ENOG502ZH98">
    <property type="taxonomic scope" value="Bacteria"/>
</dbReference>
<name>A6G5E1_9BACT</name>
<dbReference type="GO" id="GO:0000030">
    <property type="term" value="F:mannosyltransferase activity"/>
    <property type="evidence" value="ECO:0007669"/>
    <property type="project" value="InterPro"/>
</dbReference>
<proteinExistence type="predicted"/>
<organism evidence="11 12">
    <name type="scientific">Plesiocystis pacifica SIR-1</name>
    <dbReference type="NCBI Taxonomy" id="391625"/>
    <lineage>
        <taxon>Bacteria</taxon>
        <taxon>Pseudomonadati</taxon>
        <taxon>Myxococcota</taxon>
        <taxon>Polyangia</taxon>
        <taxon>Nannocystales</taxon>
        <taxon>Nannocystaceae</taxon>
        <taxon>Plesiocystis</taxon>
    </lineage>
</organism>
<evidence type="ECO:0000313" key="12">
    <source>
        <dbReference type="Proteomes" id="UP000005801"/>
    </source>
</evidence>
<dbReference type="OrthoDB" id="5489144at2"/>
<feature type="compositionally biased region" description="Basic and acidic residues" evidence="8">
    <location>
        <begin position="558"/>
        <end position="579"/>
    </location>
</feature>
<feature type="transmembrane region" description="Helical" evidence="9">
    <location>
        <begin position="242"/>
        <end position="261"/>
    </location>
</feature>
<feature type="transmembrane region" description="Helical" evidence="9">
    <location>
        <begin position="105"/>
        <end position="126"/>
    </location>
</feature>
<reference evidence="11 12" key="1">
    <citation type="submission" date="2007-06" db="EMBL/GenBank/DDBJ databases">
        <authorList>
            <person name="Shimkets L."/>
            <person name="Ferriera S."/>
            <person name="Johnson J."/>
            <person name="Kravitz S."/>
            <person name="Beeson K."/>
            <person name="Sutton G."/>
            <person name="Rogers Y.-H."/>
            <person name="Friedman R."/>
            <person name="Frazier M."/>
            <person name="Venter J.C."/>
        </authorList>
    </citation>
    <scope>NUCLEOTIDE SEQUENCE [LARGE SCALE GENOMIC DNA]</scope>
    <source>
        <strain evidence="11 12">SIR-1</strain>
    </source>
</reference>
<keyword evidence="3" id="KW-0328">Glycosyltransferase</keyword>
<keyword evidence="4" id="KW-0808">Transferase</keyword>
<keyword evidence="12" id="KW-1185">Reference proteome</keyword>
<dbReference type="GO" id="GO:0005886">
    <property type="term" value="C:plasma membrane"/>
    <property type="evidence" value="ECO:0007669"/>
    <property type="project" value="UniProtKB-SubCell"/>
</dbReference>
<evidence type="ECO:0000256" key="4">
    <source>
        <dbReference type="ARBA" id="ARBA00022679"/>
    </source>
</evidence>
<comment type="subcellular location">
    <subcellularLocation>
        <location evidence="1">Cell membrane</location>
        <topology evidence="1">Multi-pass membrane protein</topology>
    </subcellularLocation>
</comment>
<feature type="compositionally biased region" description="Basic and acidic residues" evidence="8">
    <location>
        <begin position="586"/>
        <end position="604"/>
    </location>
</feature>
<dbReference type="RefSeq" id="WP_006971940.1">
    <property type="nucleotide sequence ID" value="NZ_ABCS01000025.1"/>
</dbReference>
<dbReference type="EMBL" id="ABCS01000025">
    <property type="protein sequence ID" value="EDM78884.1"/>
    <property type="molecule type" value="Genomic_DNA"/>
</dbReference>